<keyword evidence="8" id="KW-0503">Monooxygenase</keyword>
<evidence type="ECO:0000256" key="8">
    <source>
        <dbReference type="ARBA" id="ARBA00023033"/>
    </source>
</evidence>
<evidence type="ECO:0000256" key="6">
    <source>
        <dbReference type="ARBA" id="ARBA00023002"/>
    </source>
</evidence>
<feature type="signal peptide" evidence="10">
    <location>
        <begin position="1"/>
        <end position="19"/>
    </location>
</feature>
<keyword evidence="4 9" id="KW-0349">Heme</keyword>
<keyword evidence="6" id="KW-0560">Oxidoreductase</keyword>
<feature type="chain" id="PRO_5022914958" evidence="10">
    <location>
        <begin position="20"/>
        <end position="533"/>
    </location>
</feature>
<dbReference type="InterPro" id="IPR001128">
    <property type="entry name" value="Cyt_P450"/>
</dbReference>
<evidence type="ECO:0000256" key="3">
    <source>
        <dbReference type="ARBA" id="ARBA00010617"/>
    </source>
</evidence>
<dbReference type="PRINTS" id="PR00463">
    <property type="entry name" value="EP450I"/>
</dbReference>
<dbReference type="Pfam" id="PF00067">
    <property type="entry name" value="p450"/>
    <property type="match status" value="1"/>
</dbReference>
<dbReference type="GO" id="GO:0005506">
    <property type="term" value="F:iron ion binding"/>
    <property type="evidence" value="ECO:0007669"/>
    <property type="project" value="InterPro"/>
</dbReference>
<dbReference type="CDD" id="cd11069">
    <property type="entry name" value="CYP_FUM15-like"/>
    <property type="match status" value="1"/>
</dbReference>
<name>A0A5C3MW48_9AGAM</name>
<keyword evidence="12" id="KW-1185">Reference proteome</keyword>
<evidence type="ECO:0000313" key="11">
    <source>
        <dbReference type="EMBL" id="TFK45671.1"/>
    </source>
</evidence>
<dbReference type="GO" id="GO:0020037">
    <property type="term" value="F:heme binding"/>
    <property type="evidence" value="ECO:0007669"/>
    <property type="project" value="InterPro"/>
</dbReference>
<dbReference type="PANTHER" id="PTHR24305:SF166">
    <property type="entry name" value="CYTOCHROME P450 12A4, MITOCHONDRIAL-RELATED"/>
    <property type="match status" value="1"/>
</dbReference>
<dbReference type="SUPFAM" id="SSF48264">
    <property type="entry name" value="Cytochrome P450"/>
    <property type="match status" value="1"/>
</dbReference>
<dbReference type="InterPro" id="IPR050121">
    <property type="entry name" value="Cytochrome_P450_monoxygenase"/>
</dbReference>
<evidence type="ECO:0000256" key="7">
    <source>
        <dbReference type="ARBA" id="ARBA00023004"/>
    </source>
</evidence>
<evidence type="ECO:0000256" key="1">
    <source>
        <dbReference type="ARBA" id="ARBA00001971"/>
    </source>
</evidence>
<keyword evidence="5 9" id="KW-0479">Metal-binding</keyword>
<comment type="similarity">
    <text evidence="3">Belongs to the cytochrome P450 family.</text>
</comment>
<dbReference type="GO" id="GO:0004497">
    <property type="term" value="F:monooxygenase activity"/>
    <property type="evidence" value="ECO:0007669"/>
    <property type="project" value="UniProtKB-KW"/>
</dbReference>
<protein>
    <submittedName>
        <fullName evidence="11">Cytochrome P450</fullName>
    </submittedName>
</protein>
<dbReference type="Gene3D" id="1.10.630.10">
    <property type="entry name" value="Cytochrome P450"/>
    <property type="match status" value="1"/>
</dbReference>
<evidence type="ECO:0000256" key="5">
    <source>
        <dbReference type="ARBA" id="ARBA00022723"/>
    </source>
</evidence>
<reference evidence="11 12" key="1">
    <citation type="journal article" date="2019" name="Nat. Ecol. Evol.">
        <title>Megaphylogeny resolves global patterns of mushroom evolution.</title>
        <authorList>
            <person name="Varga T."/>
            <person name="Krizsan K."/>
            <person name="Foldi C."/>
            <person name="Dima B."/>
            <person name="Sanchez-Garcia M."/>
            <person name="Sanchez-Ramirez S."/>
            <person name="Szollosi G.J."/>
            <person name="Szarkandi J.G."/>
            <person name="Papp V."/>
            <person name="Albert L."/>
            <person name="Andreopoulos W."/>
            <person name="Angelini C."/>
            <person name="Antonin V."/>
            <person name="Barry K.W."/>
            <person name="Bougher N.L."/>
            <person name="Buchanan P."/>
            <person name="Buyck B."/>
            <person name="Bense V."/>
            <person name="Catcheside P."/>
            <person name="Chovatia M."/>
            <person name="Cooper J."/>
            <person name="Damon W."/>
            <person name="Desjardin D."/>
            <person name="Finy P."/>
            <person name="Geml J."/>
            <person name="Haridas S."/>
            <person name="Hughes K."/>
            <person name="Justo A."/>
            <person name="Karasinski D."/>
            <person name="Kautmanova I."/>
            <person name="Kiss B."/>
            <person name="Kocsube S."/>
            <person name="Kotiranta H."/>
            <person name="LaButti K.M."/>
            <person name="Lechner B.E."/>
            <person name="Liimatainen K."/>
            <person name="Lipzen A."/>
            <person name="Lukacs Z."/>
            <person name="Mihaltcheva S."/>
            <person name="Morgado L.N."/>
            <person name="Niskanen T."/>
            <person name="Noordeloos M.E."/>
            <person name="Ohm R.A."/>
            <person name="Ortiz-Santana B."/>
            <person name="Ovrebo C."/>
            <person name="Racz N."/>
            <person name="Riley R."/>
            <person name="Savchenko A."/>
            <person name="Shiryaev A."/>
            <person name="Soop K."/>
            <person name="Spirin V."/>
            <person name="Szebenyi C."/>
            <person name="Tomsovsky M."/>
            <person name="Tulloss R.E."/>
            <person name="Uehling J."/>
            <person name="Grigoriev I.V."/>
            <person name="Vagvolgyi C."/>
            <person name="Papp T."/>
            <person name="Martin F.M."/>
            <person name="Miettinen O."/>
            <person name="Hibbett D.S."/>
            <person name="Nagy L.G."/>
        </authorList>
    </citation>
    <scope>NUCLEOTIDE SEQUENCE [LARGE SCALE GENOMIC DNA]</scope>
    <source>
        <strain evidence="11 12">OMC1185</strain>
    </source>
</reference>
<dbReference type="EMBL" id="ML213538">
    <property type="protein sequence ID" value="TFK45671.1"/>
    <property type="molecule type" value="Genomic_DNA"/>
</dbReference>
<evidence type="ECO:0000256" key="9">
    <source>
        <dbReference type="PIRSR" id="PIRSR602401-1"/>
    </source>
</evidence>
<dbReference type="PANTHER" id="PTHR24305">
    <property type="entry name" value="CYTOCHROME P450"/>
    <property type="match status" value="1"/>
</dbReference>
<gene>
    <name evidence="11" type="ORF">OE88DRAFT_1104703</name>
</gene>
<dbReference type="InterPro" id="IPR036396">
    <property type="entry name" value="Cyt_P450_sf"/>
</dbReference>
<dbReference type="STRING" id="5364.A0A5C3MW48"/>
<keyword evidence="7 9" id="KW-0408">Iron</keyword>
<dbReference type="AlphaFoldDB" id="A0A5C3MW48"/>
<dbReference type="GO" id="GO:0016705">
    <property type="term" value="F:oxidoreductase activity, acting on paired donors, with incorporation or reduction of molecular oxygen"/>
    <property type="evidence" value="ECO:0007669"/>
    <property type="project" value="InterPro"/>
</dbReference>
<proteinExistence type="inferred from homology"/>
<evidence type="ECO:0000256" key="10">
    <source>
        <dbReference type="SAM" id="SignalP"/>
    </source>
</evidence>
<dbReference type="InterPro" id="IPR002401">
    <property type="entry name" value="Cyt_P450_E_grp-I"/>
</dbReference>
<feature type="binding site" description="axial binding residue" evidence="9">
    <location>
        <position position="473"/>
    </location>
    <ligand>
        <name>heme</name>
        <dbReference type="ChEBI" id="CHEBI:30413"/>
    </ligand>
    <ligandPart>
        <name>Fe</name>
        <dbReference type="ChEBI" id="CHEBI:18248"/>
    </ligandPart>
</feature>
<comment type="cofactor">
    <cofactor evidence="1 9">
        <name>heme</name>
        <dbReference type="ChEBI" id="CHEBI:30413"/>
    </cofactor>
</comment>
<dbReference type="Proteomes" id="UP000305948">
    <property type="component" value="Unassembled WGS sequence"/>
</dbReference>
<sequence>MFRLLLLCLGAFVIYKIASRVIRPLLSPVRNLPGPPNPSIVFGHMKAMFGNDFASVQEGWLREYGPVVRFTGILNSNRVLTLDTRALNHVLTSPIYEKPADARQHLARVIGPGVLVVEGPEHRKQRRVMAPAFSPGHIRDMTDIFLDKAAQLRDIWMTQITESGEAAATRVDALSWLGKLTLDVIGMAGFGYDFDALRPKDTPNELSEAFSTMFGGPPSFRLLPFLQAWVPLFRLIPDKQTQVVAHAQAVMTRIGRQLITEKKATARAEMSGERFDRKAMQGMDLLSRLVRANMATDLNEKQRMSDEDILAQIPTFMVAGHETTSTATTWCLYALSSHPEIQDKLRQELLDVGTEAPSMDTLMALPYLDAVVRETLRVHPPVPMAGRVAQRDDIIPMEGTFADLSGRERGNIMVAKGDFVLLPIVAVNRAKEIWGEDALEFRPERWDAIPESASKIPGVWGSVFSFLGGSRACIGYRLSIVEMKAILFTLLRSFEFELGVRKENVGKKAGIVMRPIIKGGETEMPLVVKSLGR</sequence>
<comment type="pathway">
    <text evidence="2">Secondary metabolite biosynthesis.</text>
</comment>
<accession>A0A5C3MW48</accession>
<evidence type="ECO:0000256" key="4">
    <source>
        <dbReference type="ARBA" id="ARBA00022617"/>
    </source>
</evidence>
<organism evidence="11 12">
    <name type="scientific">Heliocybe sulcata</name>
    <dbReference type="NCBI Taxonomy" id="5364"/>
    <lineage>
        <taxon>Eukaryota</taxon>
        <taxon>Fungi</taxon>
        <taxon>Dikarya</taxon>
        <taxon>Basidiomycota</taxon>
        <taxon>Agaricomycotina</taxon>
        <taxon>Agaricomycetes</taxon>
        <taxon>Gloeophyllales</taxon>
        <taxon>Gloeophyllaceae</taxon>
        <taxon>Heliocybe</taxon>
    </lineage>
</organism>
<evidence type="ECO:0000256" key="2">
    <source>
        <dbReference type="ARBA" id="ARBA00005179"/>
    </source>
</evidence>
<evidence type="ECO:0000313" key="12">
    <source>
        <dbReference type="Proteomes" id="UP000305948"/>
    </source>
</evidence>
<dbReference type="PRINTS" id="PR00385">
    <property type="entry name" value="P450"/>
</dbReference>
<dbReference type="OrthoDB" id="1470350at2759"/>
<keyword evidence="10" id="KW-0732">Signal</keyword>